<comment type="similarity">
    <text evidence="5">Belongs to the dTDP-4-dehydrorhamnose 3,5-epimerase family.</text>
</comment>
<dbReference type="Proteomes" id="UP000615687">
    <property type="component" value="Unassembled WGS sequence"/>
</dbReference>
<dbReference type="InterPro" id="IPR000888">
    <property type="entry name" value="RmlC-like"/>
</dbReference>
<dbReference type="InterPro" id="IPR014710">
    <property type="entry name" value="RmlC-like_jellyroll"/>
</dbReference>
<accession>A0ABR9C9Q5</accession>
<name>A0ABR9C9Q5_9HYPH</name>
<dbReference type="EMBL" id="JACYXJ010000003">
    <property type="protein sequence ID" value="MBD8876644.1"/>
    <property type="molecule type" value="Genomic_DNA"/>
</dbReference>
<evidence type="ECO:0000313" key="8">
    <source>
        <dbReference type="Proteomes" id="UP000615687"/>
    </source>
</evidence>
<dbReference type="CDD" id="cd00438">
    <property type="entry name" value="cupin_RmlC"/>
    <property type="match status" value="1"/>
</dbReference>
<evidence type="ECO:0000256" key="2">
    <source>
        <dbReference type="ARBA" id="ARBA00001997"/>
    </source>
</evidence>
<evidence type="ECO:0000256" key="6">
    <source>
        <dbReference type="SAM" id="MobiDB-lite"/>
    </source>
</evidence>
<evidence type="ECO:0000313" key="7">
    <source>
        <dbReference type="EMBL" id="MBD8876644.1"/>
    </source>
</evidence>
<keyword evidence="5 7" id="KW-0413">Isomerase</keyword>
<dbReference type="InterPro" id="IPR011051">
    <property type="entry name" value="RmlC_Cupin_sf"/>
</dbReference>
<evidence type="ECO:0000256" key="4">
    <source>
        <dbReference type="ARBA" id="ARBA00019595"/>
    </source>
</evidence>
<dbReference type="SUPFAM" id="SSF51182">
    <property type="entry name" value="RmlC-like cupins"/>
    <property type="match status" value="1"/>
</dbReference>
<evidence type="ECO:0000256" key="3">
    <source>
        <dbReference type="ARBA" id="ARBA00012098"/>
    </source>
</evidence>
<gene>
    <name evidence="7" type="primary">rfbC</name>
    <name evidence="7" type="ORF">IG617_10130</name>
</gene>
<dbReference type="PANTHER" id="PTHR21047">
    <property type="entry name" value="DTDP-6-DEOXY-D-GLUCOSE-3,5 EPIMERASE"/>
    <property type="match status" value="1"/>
</dbReference>
<sequence length="190" mass="20960">MVAVKELSIPAVKIIVLSKHNDERGFFSEAYNKRCFSNAGIDIDFVQDNHAFSAKKGTVRGLHFQIPPFAQDKLIRVVSGSILDVVVDLRTGSSTYGQHVSTLLCARGGNQILVPVGFAHGMVTLEPDTEILYKVSNYYSPSHDRGVLWNDPELAIDWGVSGADAHLSKKDKNQPRLSELPAYFTRSGEE</sequence>
<keyword evidence="8" id="KW-1185">Reference proteome</keyword>
<evidence type="ECO:0000256" key="5">
    <source>
        <dbReference type="RuleBase" id="RU364069"/>
    </source>
</evidence>
<feature type="region of interest" description="Disordered" evidence="6">
    <location>
        <begin position="169"/>
        <end position="190"/>
    </location>
</feature>
<dbReference type="NCBIfam" id="TIGR01221">
    <property type="entry name" value="rmlC"/>
    <property type="match status" value="1"/>
</dbReference>
<comment type="subunit">
    <text evidence="5">Homodimer.</text>
</comment>
<comment type="function">
    <text evidence="2 5">Catalyzes the epimerization of the C3' and C5'positions of dTDP-6-deoxy-D-xylo-4-hexulose, forming dTDP-6-deoxy-L-lyxo-4-hexulose.</text>
</comment>
<comment type="catalytic activity">
    <reaction evidence="1 5">
        <text>dTDP-4-dehydro-6-deoxy-alpha-D-glucose = dTDP-4-dehydro-beta-L-rhamnose</text>
        <dbReference type="Rhea" id="RHEA:16969"/>
        <dbReference type="ChEBI" id="CHEBI:57649"/>
        <dbReference type="ChEBI" id="CHEBI:62830"/>
        <dbReference type="EC" id="5.1.3.13"/>
    </reaction>
</comment>
<dbReference type="PANTHER" id="PTHR21047:SF2">
    <property type="entry name" value="THYMIDINE DIPHOSPHO-4-KETO-RHAMNOSE 3,5-EPIMERASE"/>
    <property type="match status" value="1"/>
</dbReference>
<reference evidence="7 8" key="1">
    <citation type="submission" date="2020-09" db="EMBL/GenBank/DDBJ databases">
        <title>The genome sequence of type strain Labrenzia polysiphoniae KACC 19711.</title>
        <authorList>
            <person name="Liu Y."/>
        </authorList>
    </citation>
    <scope>NUCLEOTIDE SEQUENCE [LARGE SCALE GENOMIC DNA]</scope>
    <source>
        <strain evidence="7 8">KACC 19711</strain>
    </source>
</reference>
<dbReference type="Gene3D" id="2.60.120.10">
    <property type="entry name" value="Jelly Rolls"/>
    <property type="match status" value="1"/>
</dbReference>
<dbReference type="RefSeq" id="WP_192109082.1">
    <property type="nucleotide sequence ID" value="NZ_JACYXJ010000003.1"/>
</dbReference>
<dbReference type="Pfam" id="PF00908">
    <property type="entry name" value="dTDP_sugar_isom"/>
    <property type="match status" value="1"/>
</dbReference>
<dbReference type="GO" id="GO:0008830">
    <property type="term" value="F:dTDP-4-dehydrorhamnose 3,5-epimerase activity"/>
    <property type="evidence" value="ECO:0007669"/>
    <property type="project" value="UniProtKB-EC"/>
</dbReference>
<proteinExistence type="inferred from homology"/>
<organism evidence="7 8">
    <name type="scientific">Roseibium polysiphoniae</name>
    <dbReference type="NCBI Taxonomy" id="2571221"/>
    <lineage>
        <taxon>Bacteria</taxon>
        <taxon>Pseudomonadati</taxon>
        <taxon>Pseudomonadota</taxon>
        <taxon>Alphaproteobacteria</taxon>
        <taxon>Hyphomicrobiales</taxon>
        <taxon>Stappiaceae</taxon>
        <taxon>Roseibium</taxon>
    </lineage>
</organism>
<comment type="caution">
    <text evidence="7">The sequence shown here is derived from an EMBL/GenBank/DDBJ whole genome shotgun (WGS) entry which is preliminary data.</text>
</comment>
<protein>
    <recommendedName>
        <fullName evidence="4 5">dTDP-4-dehydrorhamnose 3,5-epimerase</fullName>
        <ecNumber evidence="3 5">5.1.3.13</ecNumber>
    </recommendedName>
    <alternativeName>
        <fullName evidence="5">Thymidine diphospho-4-keto-rhamnose 3,5-epimerase</fullName>
    </alternativeName>
</protein>
<evidence type="ECO:0000256" key="1">
    <source>
        <dbReference type="ARBA" id="ARBA00001298"/>
    </source>
</evidence>
<dbReference type="EC" id="5.1.3.13" evidence="3 5"/>
<comment type="pathway">
    <text evidence="5">Carbohydrate biosynthesis; dTDP-L-rhamnose biosynthesis.</text>
</comment>